<feature type="compositionally biased region" description="Low complexity" evidence="1">
    <location>
        <begin position="232"/>
        <end position="269"/>
    </location>
</feature>
<feature type="region of interest" description="Disordered" evidence="1">
    <location>
        <begin position="162"/>
        <end position="269"/>
    </location>
</feature>
<dbReference type="RefSeq" id="WP_152100048.1">
    <property type="nucleotide sequence ID" value="NZ_AP021861.1"/>
</dbReference>
<keyword evidence="2" id="KW-0732">Signal</keyword>
<dbReference type="EMBL" id="AP021861">
    <property type="protein sequence ID" value="BBO34481.1"/>
    <property type="molecule type" value="Genomic_DNA"/>
</dbReference>
<organism evidence="3 4">
    <name type="scientific">Lacipirellula parvula</name>
    <dbReference type="NCBI Taxonomy" id="2650471"/>
    <lineage>
        <taxon>Bacteria</taxon>
        <taxon>Pseudomonadati</taxon>
        <taxon>Planctomycetota</taxon>
        <taxon>Planctomycetia</taxon>
        <taxon>Pirellulales</taxon>
        <taxon>Lacipirellulaceae</taxon>
        <taxon>Lacipirellula</taxon>
    </lineage>
</organism>
<dbReference type="KEGG" id="lpav:PLANPX_4093"/>
<dbReference type="AlphaFoldDB" id="A0A5K7XHP6"/>
<feature type="compositionally biased region" description="Polar residues" evidence="1">
    <location>
        <begin position="164"/>
        <end position="203"/>
    </location>
</feature>
<sequence>MIRLRRRFIAAAALAATASFSPLHAQQTTTTYEVRDGVQYAVTKQQVAVQVPVYENRSQEQTTYRQQITTENVQHQQVYHVPVTQYQVVTTIHNRWNPFAEAYATHHYEPVTTWQQQVGTVQIPVQRVSVVPETRTVQQQVPTSYKTVYNTVTSERVVGMAPTGTGQNTMMAASQPTSSSWTAASPQATAATNPSASLQQVTSPAVQQPAARVAANPYGGQQLTSDPPRSGYTQPAAASPYQPAATVPPTQTATQPSPAPAASQPYSRY</sequence>
<evidence type="ECO:0000313" key="4">
    <source>
        <dbReference type="Proteomes" id="UP000326837"/>
    </source>
</evidence>
<evidence type="ECO:0000256" key="2">
    <source>
        <dbReference type="SAM" id="SignalP"/>
    </source>
</evidence>
<evidence type="ECO:0000256" key="1">
    <source>
        <dbReference type="SAM" id="MobiDB-lite"/>
    </source>
</evidence>
<feature type="compositionally biased region" description="Low complexity" evidence="1">
    <location>
        <begin position="204"/>
        <end position="215"/>
    </location>
</feature>
<name>A0A5K7XHP6_9BACT</name>
<reference evidence="4" key="1">
    <citation type="submission" date="2019-10" db="EMBL/GenBank/DDBJ databases">
        <title>Lacipirellula parvula gen. nov., sp. nov., representing a lineage of planctomycetes widespread in freshwater anoxic habitats, and description of the family Lacipirellulaceae.</title>
        <authorList>
            <person name="Dedysh S.N."/>
            <person name="Kulichevskaya I.S."/>
            <person name="Beletsky A.V."/>
            <person name="Rakitin A.L."/>
            <person name="Mardanov A.V."/>
            <person name="Ivanova A.A."/>
            <person name="Saltykova V.X."/>
            <person name="Rijpstra W.I.C."/>
            <person name="Sinninghe Damste J.S."/>
            <person name="Ravin N.V."/>
        </authorList>
    </citation>
    <scope>NUCLEOTIDE SEQUENCE [LARGE SCALE GENOMIC DNA]</scope>
    <source>
        <strain evidence="4">PX69</strain>
    </source>
</reference>
<dbReference type="Proteomes" id="UP000326837">
    <property type="component" value="Chromosome"/>
</dbReference>
<evidence type="ECO:0000313" key="3">
    <source>
        <dbReference type="EMBL" id="BBO34481.1"/>
    </source>
</evidence>
<keyword evidence="4" id="KW-1185">Reference proteome</keyword>
<protein>
    <submittedName>
        <fullName evidence="3">Uncharacterized protein</fullName>
    </submittedName>
</protein>
<accession>A0A5K7XHP6</accession>
<feature type="signal peptide" evidence="2">
    <location>
        <begin position="1"/>
        <end position="25"/>
    </location>
</feature>
<gene>
    <name evidence="3" type="ORF">PLANPX_4093</name>
</gene>
<feature type="chain" id="PRO_5025022637" evidence="2">
    <location>
        <begin position="26"/>
        <end position="269"/>
    </location>
</feature>
<proteinExistence type="predicted"/>